<evidence type="ECO:0000313" key="4">
    <source>
        <dbReference type="EMBL" id="THG30822.1"/>
    </source>
</evidence>
<keyword evidence="5" id="KW-1185">Reference proteome</keyword>
<protein>
    <submittedName>
        <fullName evidence="4">NAD-dependent epimerase/dehydratase family protein</fullName>
    </submittedName>
</protein>
<dbReference type="Proteomes" id="UP000309133">
    <property type="component" value="Unassembled WGS sequence"/>
</dbReference>
<name>A0A4S4FLP1_9MICO</name>
<dbReference type="Gene3D" id="3.40.50.720">
    <property type="entry name" value="NAD(P)-binding Rossmann-like Domain"/>
    <property type="match status" value="1"/>
</dbReference>
<comment type="similarity">
    <text evidence="1">Belongs to the NAD(P)-dependent epimerase/dehydratase family.</text>
</comment>
<evidence type="ECO:0000259" key="3">
    <source>
        <dbReference type="Pfam" id="PF01370"/>
    </source>
</evidence>
<dbReference type="AlphaFoldDB" id="A0A4S4FLP1"/>
<evidence type="ECO:0000256" key="2">
    <source>
        <dbReference type="SAM" id="MobiDB-lite"/>
    </source>
</evidence>
<dbReference type="InterPro" id="IPR001509">
    <property type="entry name" value="Epimerase_deHydtase"/>
</dbReference>
<dbReference type="SUPFAM" id="SSF51735">
    <property type="entry name" value="NAD(P)-binding Rossmann-fold domains"/>
    <property type="match status" value="1"/>
</dbReference>
<dbReference type="EMBL" id="SSSM01000004">
    <property type="protein sequence ID" value="THG30822.1"/>
    <property type="molecule type" value="Genomic_DNA"/>
</dbReference>
<feature type="domain" description="NAD-dependent epimerase/dehydratase" evidence="3">
    <location>
        <begin position="29"/>
        <end position="257"/>
    </location>
</feature>
<evidence type="ECO:0000256" key="1">
    <source>
        <dbReference type="ARBA" id="ARBA00007637"/>
    </source>
</evidence>
<dbReference type="Pfam" id="PF01370">
    <property type="entry name" value="Epimerase"/>
    <property type="match status" value="1"/>
</dbReference>
<organism evidence="4 5">
    <name type="scientific">Naasia lichenicola</name>
    <dbReference type="NCBI Taxonomy" id="2565933"/>
    <lineage>
        <taxon>Bacteria</taxon>
        <taxon>Bacillati</taxon>
        <taxon>Actinomycetota</taxon>
        <taxon>Actinomycetes</taxon>
        <taxon>Micrococcales</taxon>
        <taxon>Microbacteriaceae</taxon>
        <taxon>Naasia</taxon>
    </lineage>
</organism>
<evidence type="ECO:0000313" key="5">
    <source>
        <dbReference type="Proteomes" id="UP000309133"/>
    </source>
</evidence>
<dbReference type="Gene3D" id="3.90.25.10">
    <property type="entry name" value="UDP-galactose 4-epimerase, domain 1"/>
    <property type="match status" value="1"/>
</dbReference>
<dbReference type="InterPro" id="IPR036291">
    <property type="entry name" value="NAD(P)-bd_dom_sf"/>
</dbReference>
<proteinExistence type="inferred from homology"/>
<comment type="caution">
    <text evidence="4">The sequence shown here is derived from an EMBL/GenBank/DDBJ whole genome shotgun (WGS) entry which is preliminary data.</text>
</comment>
<feature type="compositionally biased region" description="Basic and acidic residues" evidence="2">
    <location>
        <begin position="1"/>
        <end position="19"/>
    </location>
</feature>
<gene>
    <name evidence="4" type="ORF">E6C64_09295</name>
</gene>
<reference evidence="4 5" key="1">
    <citation type="submission" date="2019-04" db="EMBL/GenBank/DDBJ databases">
        <authorList>
            <person name="Jiang L."/>
        </authorList>
    </citation>
    <scope>NUCLEOTIDE SEQUENCE [LARGE SCALE GENOMIC DNA]</scope>
    <source>
        <strain evidence="4 5">YIM 131853</strain>
    </source>
</reference>
<sequence>MMSRVSVRDARPSAERSERVTALPDGGRVLVTGATGFVGRTLTGLLADRGYEVLGMGSAPLEQSAGMEHLSSYRSSDLADEIVPFTDVHAVVHLAGLAQVGRSFDEPQRYISSNSAMFTNLCEPLLAAVSAARIIVVSSGAVYSGSTAAPIDEGSPIAFSSPYAVSKVLVENQAAYYRARGLDTVVARPLNHIGPGQSRGYIVPDLAARLADREAGVPMRVGNLDARRDYTDVRDVAEAYLKLLVAEPLQHDTYNVASGTARSGWEVLDVLADAMGIPSPEVDMVRDRAIDPSSVVGDASRLRNETGWAPRRPFEESIRDFLRSS</sequence>
<accession>A0A4S4FLP1</accession>
<feature type="region of interest" description="Disordered" evidence="2">
    <location>
        <begin position="1"/>
        <end position="20"/>
    </location>
</feature>
<dbReference type="PANTHER" id="PTHR43000">
    <property type="entry name" value="DTDP-D-GLUCOSE 4,6-DEHYDRATASE-RELATED"/>
    <property type="match status" value="1"/>
</dbReference>